<comment type="similarity">
    <text evidence="2">Belongs to the bacterial solute-binding protein 1 family.</text>
</comment>
<dbReference type="InterPro" id="IPR050490">
    <property type="entry name" value="Bact_solute-bd_prot1"/>
</dbReference>
<keyword evidence="3" id="KW-0813">Transport</keyword>
<gene>
    <name evidence="6" type="ORF">C1H66_12705</name>
</gene>
<dbReference type="GO" id="GO:0042597">
    <property type="term" value="C:periplasmic space"/>
    <property type="evidence" value="ECO:0007669"/>
    <property type="project" value="UniProtKB-SubCell"/>
</dbReference>
<dbReference type="OrthoDB" id="9808332at2"/>
<accession>A0A2N7TLA6</accession>
<name>A0A2N7TLA6_9GAMM</name>
<dbReference type="PANTHER" id="PTHR43649:SF34">
    <property type="entry name" value="ABC TRANSPORTER PERIPLASMIC-BINDING PROTEIN YCJN-RELATED"/>
    <property type="match status" value="1"/>
</dbReference>
<keyword evidence="4 5" id="KW-0732">Signal</keyword>
<reference evidence="6 7" key="1">
    <citation type="submission" date="2018-01" db="EMBL/GenBank/DDBJ databases">
        <title>Halomonas endophytica sp. nov., isolated from storage liquid in the stems of Populus euphratica.</title>
        <authorList>
            <person name="Chen C."/>
        </authorList>
    </citation>
    <scope>NUCLEOTIDE SEQUENCE [LARGE SCALE GENOMIC DNA]</scope>
    <source>
        <strain evidence="6 7">DSM 26881</strain>
    </source>
</reference>
<proteinExistence type="inferred from homology"/>
<evidence type="ECO:0000256" key="4">
    <source>
        <dbReference type="ARBA" id="ARBA00022729"/>
    </source>
</evidence>
<evidence type="ECO:0000256" key="3">
    <source>
        <dbReference type="ARBA" id="ARBA00022448"/>
    </source>
</evidence>
<keyword evidence="7" id="KW-1185">Reference proteome</keyword>
<evidence type="ECO:0000313" key="7">
    <source>
        <dbReference type="Proteomes" id="UP000235346"/>
    </source>
</evidence>
<dbReference type="InterPro" id="IPR006059">
    <property type="entry name" value="SBP"/>
</dbReference>
<organism evidence="6 7">
    <name type="scientific">Halomonas heilongjiangensis</name>
    <dbReference type="NCBI Taxonomy" id="1387883"/>
    <lineage>
        <taxon>Bacteria</taxon>
        <taxon>Pseudomonadati</taxon>
        <taxon>Pseudomonadota</taxon>
        <taxon>Gammaproteobacteria</taxon>
        <taxon>Oceanospirillales</taxon>
        <taxon>Halomonadaceae</taxon>
        <taxon>Halomonas</taxon>
    </lineage>
</organism>
<feature type="chain" id="PRO_5014821487" evidence="5">
    <location>
        <begin position="33"/>
        <end position="429"/>
    </location>
</feature>
<dbReference type="SUPFAM" id="SSF53850">
    <property type="entry name" value="Periplasmic binding protein-like II"/>
    <property type="match status" value="1"/>
</dbReference>
<evidence type="ECO:0000313" key="6">
    <source>
        <dbReference type="EMBL" id="PMR68975.1"/>
    </source>
</evidence>
<dbReference type="AlphaFoldDB" id="A0A2N7TLA6"/>
<dbReference type="CDD" id="cd14750">
    <property type="entry name" value="PBP2_TMBP"/>
    <property type="match status" value="1"/>
</dbReference>
<dbReference type="Gene3D" id="3.40.190.10">
    <property type="entry name" value="Periplasmic binding protein-like II"/>
    <property type="match status" value="2"/>
</dbReference>
<dbReference type="Pfam" id="PF01547">
    <property type="entry name" value="SBP_bac_1"/>
    <property type="match status" value="1"/>
</dbReference>
<evidence type="ECO:0000256" key="5">
    <source>
        <dbReference type="SAM" id="SignalP"/>
    </source>
</evidence>
<comment type="subcellular location">
    <subcellularLocation>
        <location evidence="1">Periplasm</location>
    </subcellularLocation>
</comment>
<dbReference type="EMBL" id="PNRE01000055">
    <property type="protein sequence ID" value="PMR68975.1"/>
    <property type="molecule type" value="Genomic_DNA"/>
</dbReference>
<feature type="signal peptide" evidence="5">
    <location>
        <begin position="1"/>
        <end position="32"/>
    </location>
</feature>
<sequence>MNSRTPAPLARPVLLASLLAGGLTLTATQAQAATITIACGDGGAADFCPVLAEQWAEQTGHEVAVVTTPQSATEKLSLYQQLLGSQSGDIDVLMIDTVWPGLLAPHLVDLAEHLPEDATEGFFPAMIDNNTVDDRLLALPWFTDAGLLYYRRDLLEQYGHEVPETWEQLTEIAREIQNAEREAGNERMHGFVFQGRAYEGLTTNALEWIASYGGGTLVDAEGNVTVNNPRAAEALTLAATWIGDIAPRGVRNYMEEEARGVFQSGNAVFMRNWPYVWALGEAEGTAIQGRFGAAPLPHGPEGESVATLGGWSYAVSRYSEHPAEAADLVAYMTGEAQQKAHAIRFGMNPTREALYQDAEVLEAQPFIGELYDTLVGGVPRPANVTGEHYPRVSNAFFNRVHDVLSGDLTAEQGLEQLERELGRMSRRGW</sequence>
<dbReference type="RefSeq" id="WP_102628259.1">
    <property type="nucleotide sequence ID" value="NZ_PDOH01000026.1"/>
</dbReference>
<dbReference type="Proteomes" id="UP000235346">
    <property type="component" value="Unassembled WGS sequence"/>
</dbReference>
<evidence type="ECO:0000256" key="2">
    <source>
        <dbReference type="ARBA" id="ARBA00008520"/>
    </source>
</evidence>
<evidence type="ECO:0000256" key="1">
    <source>
        <dbReference type="ARBA" id="ARBA00004418"/>
    </source>
</evidence>
<comment type="caution">
    <text evidence="6">The sequence shown here is derived from an EMBL/GenBank/DDBJ whole genome shotgun (WGS) entry which is preliminary data.</text>
</comment>
<protein>
    <submittedName>
        <fullName evidence="6">ABC transporter substrate-binding protein</fullName>
    </submittedName>
</protein>
<dbReference type="PANTHER" id="PTHR43649">
    <property type="entry name" value="ARABINOSE-BINDING PROTEIN-RELATED"/>
    <property type="match status" value="1"/>
</dbReference>